<sequence length="350" mass="39377">MQYRAVDRSRLSAGSSASRHHSANNMTEGHHMGNIPNDQVERTPPTLSRQESTPNRSVKERLGVTNLTIPGSSSGSKERRSALERISEQNPPAVAARLSPSFESGRLQRAEDIINEMQVQSSERIPVVQRLGAPRVESKRSKSIPVASQLKAVAKKRITKAQARKRSPLQGLNLRKPTTVSSTARRKLVYSSTLSLLSALLQCWPTRISGEAHALSTVETPRRSRREESSGLQSRSSRSPPPRTKRLRRAQGELEDSRGREKSREVERRREGANDNTRDIGYKKIRSGREEAEERKRDDERQARGGRERSSSPLHRTIGVTRVGVDHQKELLLPQRNDEVSDDFNCLKRL</sequence>
<feature type="region of interest" description="Disordered" evidence="1">
    <location>
        <begin position="1"/>
        <end position="98"/>
    </location>
</feature>
<feature type="compositionally biased region" description="Polar residues" evidence="1">
    <location>
        <begin position="65"/>
        <end position="75"/>
    </location>
</feature>
<proteinExistence type="predicted"/>
<feature type="compositionally biased region" description="Polar residues" evidence="1">
    <location>
        <begin position="45"/>
        <end position="56"/>
    </location>
</feature>
<keyword evidence="3" id="KW-1185">Reference proteome</keyword>
<comment type="caution">
    <text evidence="2">The sequence shown here is derived from an EMBL/GenBank/DDBJ whole genome shotgun (WGS) entry which is preliminary data.</text>
</comment>
<evidence type="ECO:0000313" key="3">
    <source>
        <dbReference type="Proteomes" id="UP000886595"/>
    </source>
</evidence>
<protein>
    <submittedName>
        <fullName evidence="2">Uncharacterized protein</fullName>
    </submittedName>
</protein>
<dbReference type="AlphaFoldDB" id="A0A8X7VUU3"/>
<feature type="compositionally biased region" description="Basic and acidic residues" evidence="1">
    <location>
        <begin position="76"/>
        <end position="87"/>
    </location>
</feature>
<accession>A0A8X7VUU3</accession>
<reference evidence="2 3" key="1">
    <citation type="submission" date="2020-02" db="EMBL/GenBank/DDBJ databases">
        <authorList>
            <person name="Ma Q."/>
            <person name="Huang Y."/>
            <person name="Song X."/>
            <person name="Pei D."/>
        </authorList>
    </citation>
    <scope>NUCLEOTIDE SEQUENCE [LARGE SCALE GENOMIC DNA]</scope>
    <source>
        <strain evidence="2">Sxm20200214</strain>
        <tissue evidence="2">Leaf</tissue>
    </source>
</reference>
<name>A0A8X7VUU3_BRACI</name>
<evidence type="ECO:0000256" key="1">
    <source>
        <dbReference type="SAM" id="MobiDB-lite"/>
    </source>
</evidence>
<feature type="compositionally biased region" description="Basic and acidic residues" evidence="1">
    <location>
        <begin position="220"/>
        <end position="229"/>
    </location>
</feature>
<feature type="region of interest" description="Disordered" evidence="1">
    <location>
        <begin position="214"/>
        <end position="321"/>
    </location>
</feature>
<organism evidence="2 3">
    <name type="scientific">Brassica carinata</name>
    <name type="common">Ethiopian mustard</name>
    <name type="synonym">Abyssinian cabbage</name>
    <dbReference type="NCBI Taxonomy" id="52824"/>
    <lineage>
        <taxon>Eukaryota</taxon>
        <taxon>Viridiplantae</taxon>
        <taxon>Streptophyta</taxon>
        <taxon>Embryophyta</taxon>
        <taxon>Tracheophyta</taxon>
        <taxon>Spermatophyta</taxon>
        <taxon>Magnoliopsida</taxon>
        <taxon>eudicotyledons</taxon>
        <taxon>Gunneridae</taxon>
        <taxon>Pentapetalae</taxon>
        <taxon>rosids</taxon>
        <taxon>malvids</taxon>
        <taxon>Brassicales</taxon>
        <taxon>Brassicaceae</taxon>
        <taxon>Brassiceae</taxon>
        <taxon>Brassica</taxon>
    </lineage>
</organism>
<dbReference type="Proteomes" id="UP000886595">
    <property type="component" value="Unassembled WGS sequence"/>
</dbReference>
<dbReference type="EMBL" id="JAAMPC010000004">
    <property type="protein sequence ID" value="KAG2317525.1"/>
    <property type="molecule type" value="Genomic_DNA"/>
</dbReference>
<gene>
    <name evidence="2" type="ORF">Bca52824_020647</name>
</gene>
<feature type="compositionally biased region" description="Basic and acidic residues" evidence="1">
    <location>
        <begin position="1"/>
        <end position="10"/>
    </location>
</feature>
<evidence type="ECO:0000313" key="2">
    <source>
        <dbReference type="EMBL" id="KAG2317525.1"/>
    </source>
</evidence>
<feature type="compositionally biased region" description="Basic and acidic residues" evidence="1">
    <location>
        <begin position="250"/>
        <end position="310"/>
    </location>
</feature>
<feature type="region of interest" description="Disordered" evidence="1">
    <location>
        <begin position="160"/>
        <end position="183"/>
    </location>
</feature>